<dbReference type="EMBL" id="AWSD01000013">
    <property type="protein sequence ID" value="ERH23534.1"/>
    <property type="molecule type" value="Genomic_DNA"/>
</dbReference>
<reference evidence="1 2" key="1">
    <citation type="submission" date="2013-06" db="EMBL/GenBank/DDBJ databases">
        <authorList>
            <person name="Weinstock G."/>
            <person name="Sodergren E."/>
            <person name="Lobos E.A."/>
            <person name="Fulton L."/>
            <person name="Fulton R."/>
            <person name="Courtney L."/>
            <person name="Fronick C."/>
            <person name="O'Laughlin M."/>
            <person name="Godfrey J."/>
            <person name="Wilson R.M."/>
            <person name="Miner T."/>
            <person name="Farmer C."/>
            <person name="Delehaunty K."/>
            <person name="Cordes M."/>
            <person name="Minx P."/>
            <person name="Tomlinson C."/>
            <person name="Chen J."/>
            <person name="Wollam A."/>
            <person name="Pepin K.H."/>
            <person name="Bhonagiri V."/>
            <person name="Zhang X."/>
            <person name="Warren W."/>
            <person name="Mitreva M."/>
            <person name="Mardis E.R."/>
            <person name="Wilson R.K."/>
        </authorList>
    </citation>
    <scope>NUCLEOTIDE SEQUENCE [LARGE SCALE GENOMIC DNA]</scope>
    <source>
        <strain evidence="1 2">F0510</strain>
    </source>
</reference>
<gene>
    <name evidence="1" type="ORF">HMPREF1549_00141</name>
</gene>
<comment type="caution">
    <text evidence="1">The sequence shown here is derived from an EMBL/GenBank/DDBJ whole genome shotgun (WGS) entry which is preliminary data.</text>
</comment>
<sequence>MGWRPTQLLVRVRRFACTTCRRLWRQDSTWPAEPRVRLTHQAVVWGLRAQGVEYLSVAVAWHTASTSILTRTWQTIAGDLDRLEGVHTLGVDVPAARFTIKREVPPLSGATPGEATATPAVVIDLTPVHNRTGSACLLDVVEGRSKKVLKTWLA</sequence>
<evidence type="ECO:0000313" key="1">
    <source>
        <dbReference type="EMBL" id="ERH23534.1"/>
    </source>
</evidence>
<evidence type="ECO:0008006" key="3">
    <source>
        <dbReference type="Google" id="ProtNLM"/>
    </source>
</evidence>
<organism evidence="1 2">
    <name type="scientific">Actinomyces johnsonii F0510</name>
    <dbReference type="NCBI Taxonomy" id="1227262"/>
    <lineage>
        <taxon>Bacteria</taxon>
        <taxon>Bacillati</taxon>
        <taxon>Actinomycetota</taxon>
        <taxon>Actinomycetes</taxon>
        <taxon>Actinomycetales</taxon>
        <taxon>Actinomycetaceae</taxon>
        <taxon>Actinomyces</taxon>
    </lineage>
</organism>
<name>U1QPA0_9ACTO</name>
<dbReference type="Proteomes" id="UP000016498">
    <property type="component" value="Unassembled WGS sequence"/>
</dbReference>
<proteinExistence type="predicted"/>
<accession>U1QPA0</accession>
<evidence type="ECO:0000313" key="2">
    <source>
        <dbReference type="Proteomes" id="UP000016498"/>
    </source>
</evidence>
<protein>
    <recommendedName>
        <fullName evidence="3">Transposase</fullName>
    </recommendedName>
</protein>
<dbReference type="HOGENOM" id="CLU_1707879_0_0_11"/>
<feature type="non-terminal residue" evidence="1">
    <location>
        <position position="154"/>
    </location>
</feature>
<dbReference type="AlphaFoldDB" id="U1QPA0"/>